<name>A0A375CNX2_9BURK</name>
<evidence type="ECO:0000313" key="6">
    <source>
        <dbReference type="Proteomes" id="UP000257016"/>
    </source>
</evidence>
<proteinExistence type="predicted"/>
<dbReference type="AlphaFoldDB" id="A0A375CNX2"/>
<sequence length="37" mass="4069">MRRLYSLKANSPTTSVIGVVESPFDRLACSASFEATY</sequence>
<geneLocation type="plasmid" evidence="6">
    <name>cbm2586_p</name>
</geneLocation>
<dbReference type="Proteomes" id="UP000257016">
    <property type="component" value="Unassembled WGS sequence"/>
</dbReference>
<dbReference type="Proteomes" id="UP000254259">
    <property type="component" value="Plasmid CBM2636p"/>
</dbReference>
<keyword evidence="3" id="KW-0614">Plasmid</keyword>
<evidence type="ECO:0000313" key="4">
    <source>
        <dbReference type="Proteomes" id="UP000254259"/>
    </source>
</evidence>
<dbReference type="EMBL" id="OFSN01000057">
    <property type="protein sequence ID" value="SOY78030.1"/>
    <property type="molecule type" value="Genomic_DNA"/>
</dbReference>
<dbReference type="EMBL" id="OFSP01000068">
    <property type="protein sequence ID" value="SOY76783.1"/>
    <property type="molecule type" value="Genomic_DNA"/>
</dbReference>
<protein>
    <submittedName>
        <fullName evidence="1">Uncharacterized protein</fullName>
    </submittedName>
</protein>
<geneLocation type="plasmid" evidence="3">
    <name>CBM2636p</name>
</geneLocation>
<organism evidence="1 5">
    <name type="scientific">Cupriavidus taiwanensis</name>
    <dbReference type="NCBI Taxonomy" id="164546"/>
    <lineage>
        <taxon>Bacteria</taxon>
        <taxon>Pseudomonadati</taxon>
        <taxon>Pseudomonadota</taxon>
        <taxon>Betaproteobacteria</taxon>
        <taxon>Burkholderiales</taxon>
        <taxon>Burkholderiaceae</taxon>
        <taxon>Cupriavidus</taxon>
    </lineage>
</organism>
<dbReference type="Proteomes" id="UP000256297">
    <property type="component" value="Plasmid CBM2589_p"/>
</dbReference>
<evidence type="ECO:0000313" key="2">
    <source>
        <dbReference type="EMBL" id="SOY78030.1"/>
    </source>
</evidence>
<evidence type="ECO:0000313" key="3">
    <source>
        <dbReference type="EMBL" id="SPD69668.1"/>
    </source>
</evidence>
<dbReference type="EMBL" id="LT984815">
    <property type="protein sequence ID" value="SPD69668.1"/>
    <property type="molecule type" value="Genomic_DNA"/>
</dbReference>
<gene>
    <name evidence="2" type="ORF">CBM2586_P360013</name>
    <name evidence="1" type="ORF">CBM2589_P350015</name>
    <name evidence="3" type="ORF">CBM2636_P20355</name>
</gene>
<geneLocation type="plasmid" evidence="4">
    <name>cbm2636p</name>
</geneLocation>
<evidence type="ECO:0000313" key="5">
    <source>
        <dbReference type="Proteomes" id="UP000256297"/>
    </source>
</evidence>
<reference evidence="4 5" key="1">
    <citation type="submission" date="2018-01" db="EMBL/GenBank/DDBJ databases">
        <authorList>
            <person name="Clerissi C."/>
        </authorList>
    </citation>
    <scope>NUCLEOTIDE SEQUENCE [LARGE SCALE GENOMIC DNA]</scope>
    <source>
        <strain evidence="2">Cupriavidus taiwanensis LMG 19430</strain>
        <strain evidence="1">Cupriavidus taiwanensis STM 3521</strain>
        <strain evidence="3">Cupriavidus taiwanensis SWF 66322</strain>
        <plasmid evidence="6">cbm2586_p</plasmid>
        <plasmid evidence="5">cbm2589_p</plasmid>
        <plasmid evidence="3">CBM2636p</plasmid>
        <plasmid evidence="4">cbm2636p</plasmid>
    </source>
</reference>
<accession>A0A375CNX2</accession>
<geneLocation type="plasmid" evidence="5">
    <name>cbm2589_p</name>
</geneLocation>
<evidence type="ECO:0000313" key="1">
    <source>
        <dbReference type="EMBL" id="SOY76783.1"/>
    </source>
</evidence>